<dbReference type="PANTHER" id="PTHR23526:SF2">
    <property type="entry name" value="MAJOR FACILITATOR SUPERFAMILY (MFS) PROFILE DOMAIN-CONTAINING PROTEIN"/>
    <property type="match status" value="1"/>
</dbReference>
<keyword evidence="6" id="KW-1185">Reference proteome</keyword>
<feature type="transmembrane region" description="Helical" evidence="4">
    <location>
        <begin position="277"/>
        <end position="297"/>
    </location>
</feature>
<dbReference type="KEGG" id="ppec:H9W90_04305"/>
<dbReference type="GO" id="GO:0022857">
    <property type="term" value="F:transmembrane transporter activity"/>
    <property type="evidence" value="ECO:0007669"/>
    <property type="project" value="InterPro"/>
</dbReference>
<feature type="transmembrane region" description="Helical" evidence="4">
    <location>
        <begin position="309"/>
        <end position="331"/>
    </location>
</feature>
<evidence type="ECO:0000256" key="2">
    <source>
        <dbReference type="ARBA" id="ARBA00022989"/>
    </source>
</evidence>
<dbReference type="Proteomes" id="UP000515808">
    <property type="component" value="Chromosome"/>
</dbReference>
<feature type="transmembrane region" description="Helical" evidence="4">
    <location>
        <begin position="244"/>
        <end position="265"/>
    </location>
</feature>
<reference evidence="5 6" key="1">
    <citation type="submission" date="2020-08" db="EMBL/GenBank/DDBJ databases">
        <title>Polaribacter sp. L12M9 isolated from gut of the Korean scallop.</title>
        <authorList>
            <person name="Jeong Y.S."/>
        </authorList>
    </citation>
    <scope>NUCLEOTIDE SEQUENCE [LARGE SCALE GENOMIC DNA]</scope>
    <source>
        <strain evidence="5 6">L12M9</strain>
    </source>
</reference>
<evidence type="ECO:0000256" key="3">
    <source>
        <dbReference type="ARBA" id="ARBA00023136"/>
    </source>
</evidence>
<dbReference type="SUPFAM" id="SSF103473">
    <property type="entry name" value="MFS general substrate transporter"/>
    <property type="match status" value="1"/>
</dbReference>
<feature type="transmembrane region" description="Helical" evidence="4">
    <location>
        <begin position="50"/>
        <end position="71"/>
    </location>
</feature>
<dbReference type="InterPro" id="IPR052528">
    <property type="entry name" value="Sugar_transport-like"/>
</dbReference>
<dbReference type="PANTHER" id="PTHR23526">
    <property type="entry name" value="INTEGRAL MEMBRANE TRANSPORT PROTEIN-RELATED"/>
    <property type="match status" value="1"/>
</dbReference>
<keyword evidence="1 4" id="KW-0812">Transmembrane</keyword>
<feature type="transmembrane region" description="Helical" evidence="4">
    <location>
        <begin position="188"/>
        <end position="211"/>
    </location>
</feature>
<feature type="transmembrane region" description="Helical" evidence="4">
    <location>
        <begin position="161"/>
        <end position="182"/>
    </location>
</feature>
<dbReference type="Pfam" id="PF07690">
    <property type="entry name" value="MFS_1"/>
    <property type="match status" value="1"/>
</dbReference>
<organism evidence="5 6">
    <name type="scientific">Polaribacter pectinis</name>
    <dbReference type="NCBI Taxonomy" id="2738844"/>
    <lineage>
        <taxon>Bacteria</taxon>
        <taxon>Pseudomonadati</taxon>
        <taxon>Bacteroidota</taxon>
        <taxon>Flavobacteriia</taxon>
        <taxon>Flavobacteriales</taxon>
        <taxon>Flavobacteriaceae</taxon>
    </lineage>
</organism>
<feature type="transmembrane region" description="Helical" evidence="4">
    <location>
        <begin position="403"/>
        <end position="422"/>
    </location>
</feature>
<feature type="transmembrane region" description="Helical" evidence="4">
    <location>
        <begin position="337"/>
        <end position="354"/>
    </location>
</feature>
<dbReference type="AlphaFoldDB" id="A0A7G9LCK5"/>
<feature type="transmembrane region" description="Helical" evidence="4">
    <location>
        <begin position="95"/>
        <end position="116"/>
    </location>
</feature>
<keyword evidence="3 4" id="KW-0472">Membrane</keyword>
<evidence type="ECO:0000256" key="4">
    <source>
        <dbReference type="SAM" id="Phobius"/>
    </source>
</evidence>
<feature type="transmembrane region" description="Helical" evidence="4">
    <location>
        <begin position="374"/>
        <end position="397"/>
    </location>
</feature>
<accession>A0A7G9LCK5</accession>
<gene>
    <name evidence="5" type="ORF">H9W90_04305</name>
</gene>
<dbReference type="Gene3D" id="1.20.1250.20">
    <property type="entry name" value="MFS general substrate transporter like domains"/>
    <property type="match status" value="1"/>
</dbReference>
<protein>
    <submittedName>
        <fullName evidence="5">MFS transporter</fullName>
    </submittedName>
</protein>
<keyword evidence="2 4" id="KW-1133">Transmembrane helix</keyword>
<dbReference type="InterPro" id="IPR011701">
    <property type="entry name" value="MFS"/>
</dbReference>
<evidence type="ECO:0000313" key="6">
    <source>
        <dbReference type="Proteomes" id="UP000515808"/>
    </source>
</evidence>
<dbReference type="InterPro" id="IPR036259">
    <property type="entry name" value="MFS_trans_sf"/>
</dbReference>
<dbReference type="RefSeq" id="WP_187483236.1">
    <property type="nucleotide sequence ID" value="NZ_CP060695.1"/>
</dbReference>
<name>A0A7G9LCK5_9FLAO</name>
<sequence>MKKSVSEKVYFFFNTDDKNVDEHLPRNYFLLLISSIFTKLGDTLSNPKTVLAWIMNYINAPVYMISFIVPIRESGSMLPQIFLASYIKTKAKRKWIYVSGSIFQFASILAIGLIAYFFEGVFAGGLIILFLIIFSLSRSLCSVSSKDVLGKTIPKDRRGKLKGYTVSVSGILVLLTGLFMMYKSKSDASLLFYSGILVFASSMWLISAFIYSKIKEPKSEVEENKDTWKEVLQRIKIVKKDTHFRNFIIARSLLLCSALTAPFYVLLAQENIGKESYLLGLFIIANGVASILSAPVWGRMADISSKNVMSFATIIASILGIVMFIIIEVFVDFSKVFWLYPVAFFILGIAHSGVRLGRKTYVVNMAEGNKRTDYVAVSNTIIGLILLVTGGISALASLFSVELVLLVLSIFGILGAFMSYKLPNVEAE</sequence>
<proteinExistence type="predicted"/>
<evidence type="ECO:0000313" key="5">
    <source>
        <dbReference type="EMBL" id="QNM86354.1"/>
    </source>
</evidence>
<feature type="transmembrane region" description="Helical" evidence="4">
    <location>
        <begin position="122"/>
        <end position="141"/>
    </location>
</feature>
<dbReference type="EMBL" id="CP060695">
    <property type="protein sequence ID" value="QNM86354.1"/>
    <property type="molecule type" value="Genomic_DNA"/>
</dbReference>
<evidence type="ECO:0000256" key="1">
    <source>
        <dbReference type="ARBA" id="ARBA00022692"/>
    </source>
</evidence>